<dbReference type="InterPro" id="IPR006699">
    <property type="entry name" value="GlpP"/>
</dbReference>
<sequence length="185" mass="20431">MKFDEVLADNPIIAAVKDFEELNTAINSDTQVIFVLFGDILSVKKISNIINDNNKIGIVHIDLIDGLNQKEAAIKYLKQETKFKGIISTKFQTIKIAREEGFIGILRSFVFDTLSLNKAKGHLLSEIDAIEILPGVIPKVVEELSQTSNKPIICGGLIKTKEEVMMALNSGATSVSTTKKEIWNI</sequence>
<dbReference type="EMBL" id="JAGGJZ010000002">
    <property type="protein sequence ID" value="MBP1889118.1"/>
    <property type="molecule type" value="Genomic_DNA"/>
</dbReference>
<dbReference type="Pfam" id="PF04309">
    <property type="entry name" value="G3P_antiterm"/>
    <property type="match status" value="1"/>
</dbReference>
<organism evidence="1 2">
    <name type="scientific">Clostridium moniliforme</name>
    <dbReference type="NCBI Taxonomy" id="39489"/>
    <lineage>
        <taxon>Bacteria</taxon>
        <taxon>Bacillati</taxon>
        <taxon>Bacillota</taxon>
        <taxon>Clostridia</taxon>
        <taxon>Eubacteriales</taxon>
        <taxon>Clostridiaceae</taxon>
        <taxon>Clostridium</taxon>
    </lineage>
</organism>
<gene>
    <name evidence="1" type="ORF">J2Z53_000699</name>
</gene>
<protein>
    <submittedName>
        <fullName evidence="1">Glycerol uptake operon antiterminator</fullName>
    </submittedName>
</protein>
<dbReference type="Proteomes" id="UP000783390">
    <property type="component" value="Unassembled WGS sequence"/>
</dbReference>
<name>A0ABS4EYN9_9CLOT</name>
<dbReference type="RefSeq" id="WP_209795842.1">
    <property type="nucleotide sequence ID" value="NZ_JAGGJZ010000002.1"/>
</dbReference>
<comment type="caution">
    <text evidence="1">The sequence shown here is derived from an EMBL/GenBank/DDBJ whole genome shotgun (WGS) entry which is preliminary data.</text>
</comment>
<dbReference type="PANTHER" id="PTHR35787:SF1">
    <property type="entry name" value="GLYCEROL UPTAKE OPERON ANTITERMINATOR REGULATORY PROTEIN"/>
    <property type="match status" value="1"/>
</dbReference>
<evidence type="ECO:0000313" key="1">
    <source>
        <dbReference type="EMBL" id="MBP1889118.1"/>
    </source>
</evidence>
<dbReference type="InterPro" id="IPR013785">
    <property type="entry name" value="Aldolase_TIM"/>
</dbReference>
<accession>A0ABS4EYN9</accession>
<dbReference type="Gene3D" id="3.20.20.70">
    <property type="entry name" value="Aldolase class I"/>
    <property type="match status" value="1"/>
</dbReference>
<dbReference type="PIRSF" id="PIRSF016897">
    <property type="entry name" value="GlpP"/>
    <property type="match status" value="1"/>
</dbReference>
<proteinExistence type="predicted"/>
<reference evidence="1 2" key="1">
    <citation type="submission" date="2021-03" db="EMBL/GenBank/DDBJ databases">
        <title>Genomic Encyclopedia of Type Strains, Phase IV (KMG-IV): sequencing the most valuable type-strain genomes for metagenomic binning, comparative biology and taxonomic classification.</title>
        <authorList>
            <person name="Goeker M."/>
        </authorList>
    </citation>
    <scope>NUCLEOTIDE SEQUENCE [LARGE SCALE GENOMIC DNA]</scope>
    <source>
        <strain evidence="1 2">DSM 3984</strain>
    </source>
</reference>
<dbReference type="SUPFAM" id="SSF110391">
    <property type="entry name" value="GlpP-like"/>
    <property type="match status" value="1"/>
</dbReference>
<evidence type="ECO:0000313" key="2">
    <source>
        <dbReference type="Proteomes" id="UP000783390"/>
    </source>
</evidence>
<keyword evidence="2" id="KW-1185">Reference proteome</keyword>
<dbReference type="PANTHER" id="PTHR35787">
    <property type="entry name" value="GLYCEROL UPTAKE OPERON ANTITERMINATOR REGULATORY PROTEIN"/>
    <property type="match status" value="1"/>
</dbReference>